<dbReference type="InterPro" id="IPR027417">
    <property type="entry name" value="P-loop_NTPase"/>
</dbReference>
<organism evidence="2">
    <name type="scientific">marine sediment metagenome</name>
    <dbReference type="NCBI Taxonomy" id="412755"/>
    <lineage>
        <taxon>unclassified sequences</taxon>
        <taxon>metagenomes</taxon>
        <taxon>ecological metagenomes</taxon>
    </lineage>
</organism>
<dbReference type="Gene3D" id="3.40.50.300">
    <property type="entry name" value="P-loop containing nucleotide triphosphate hydrolases"/>
    <property type="match status" value="1"/>
</dbReference>
<dbReference type="Pfam" id="PF03205">
    <property type="entry name" value="MobB"/>
    <property type="match status" value="1"/>
</dbReference>
<comment type="caution">
    <text evidence="2">The sequence shown here is derived from an EMBL/GenBank/DDBJ whole genome shotgun (WGS) entry which is preliminary data.</text>
</comment>
<dbReference type="PANTHER" id="PTHR40072:SF1">
    <property type="entry name" value="MOLYBDOPTERIN-GUANINE DINUCLEOTIDE BIOSYNTHESIS ADAPTER PROTEIN"/>
    <property type="match status" value="1"/>
</dbReference>
<dbReference type="InterPro" id="IPR052539">
    <property type="entry name" value="MGD_biosynthesis_adapter"/>
</dbReference>
<accession>X1DZZ6</accession>
<evidence type="ECO:0000259" key="1">
    <source>
        <dbReference type="Pfam" id="PF03205"/>
    </source>
</evidence>
<protein>
    <recommendedName>
        <fullName evidence="1">Molybdopterin-guanine dinucleotide biosynthesis protein B (MobB) domain-containing protein</fullName>
    </recommendedName>
</protein>
<dbReference type="GO" id="GO:0005525">
    <property type="term" value="F:GTP binding"/>
    <property type="evidence" value="ECO:0007669"/>
    <property type="project" value="InterPro"/>
</dbReference>
<evidence type="ECO:0000313" key="2">
    <source>
        <dbReference type="EMBL" id="GAH10484.1"/>
    </source>
</evidence>
<feature type="non-terminal residue" evidence="2">
    <location>
        <position position="99"/>
    </location>
</feature>
<dbReference type="AlphaFoldDB" id="X1DZZ6"/>
<dbReference type="EMBL" id="BART01037732">
    <property type="protein sequence ID" value="GAH10484.1"/>
    <property type="molecule type" value="Genomic_DNA"/>
</dbReference>
<name>X1DZZ6_9ZZZZ</name>
<proteinExistence type="predicted"/>
<dbReference type="PANTHER" id="PTHR40072">
    <property type="entry name" value="MOLYBDOPTERIN-GUANINE DINUCLEOTIDE BIOSYNTHESIS ADAPTER PROTEIN-RELATED"/>
    <property type="match status" value="1"/>
</dbReference>
<reference evidence="2" key="1">
    <citation type="journal article" date="2014" name="Front. Microbiol.">
        <title>High frequency of phylogenetically diverse reductive dehalogenase-homologous genes in deep subseafloor sedimentary metagenomes.</title>
        <authorList>
            <person name="Kawai M."/>
            <person name="Futagami T."/>
            <person name="Toyoda A."/>
            <person name="Takaki Y."/>
            <person name="Nishi S."/>
            <person name="Hori S."/>
            <person name="Arai W."/>
            <person name="Tsubouchi T."/>
            <person name="Morono Y."/>
            <person name="Uchiyama I."/>
            <person name="Ito T."/>
            <person name="Fujiyama A."/>
            <person name="Inagaki F."/>
            <person name="Takami H."/>
        </authorList>
    </citation>
    <scope>NUCLEOTIDE SEQUENCE</scope>
    <source>
        <strain evidence="2">Expedition CK06-06</strain>
    </source>
</reference>
<gene>
    <name evidence="2" type="ORF">S01H4_62976</name>
</gene>
<dbReference type="GO" id="GO:0006777">
    <property type="term" value="P:Mo-molybdopterin cofactor biosynthetic process"/>
    <property type="evidence" value="ECO:0007669"/>
    <property type="project" value="InterPro"/>
</dbReference>
<feature type="domain" description="Molybdopterin-guanine dinucleotide biosynthesis protein B (MobB)" evidence="1">
    <location>
        <begin position="11"/>
        <end position="82"/>
    </location>
</feature>
<dbReference type="InterPro" id="IPR004435">
    <property type="entry name" value="MobB_dom"/>
</dbReference>
<sequence length="99" mass="11489">MNKKKDFVPRLRLLGTSGAGKTHFITNVIKLLKKRLNYETAVIKNIHEHEIDEEGKDSYKYSEAGAVYSITRNVYSENTIFLKKSIEIEKLMDWLEQGL</sequence>
<dbReference type="SUPFAM" id="SSF52540">
    <property type="entry name" value="P-loop containing nucleoside triphosphate hydrolases"/>
    <property type="match status" value="1"/>
</dbReference>